<evidence type="ECO:0000256" key="6">
    <source>
        <dbReference type="SAM" id="MobiDB-lite"/>
    </source>
</evidence>
<dbReference type="InterPro" id="IPR050226">
    <property type="entry name" value="NagZ_Beta-hexosaminidase"/>
</dbReference>
<dbReference type="GO" id="GO:0004563">
    <property type="term" value="F:beta-N-acetylhexosaminidase activity"/>
    <property type="evidence" value="ECO:0007669"/>
    <property type="project" value="UniProtKB-EC"/>
</dbReference>
<dbReference type="PANTHER" id="PTHR30480">
    <property type="entry name" value="BETA-HEXOSAMINIDASE-RELATED"/>
    <property type="match status" value="1"/>
</dbReference>
<evidence type="ECO:0000256" key="1">
    <source>
        <dbReference type="ARBA" id="ARBA00001231"/>
    </source>
</evidence>
<comment type="caution">
    <text evidence="9">The sequence shown here is derived from an EMBL/GenBank/DDBJ whole genome shotgun (WGS) entry which is preliminary data.</text>
</comment>
<evidence type="ECO:0000256" key="2">
    <source>
        <dbReference type="ARBA" id="ARBA00005336"/>
    </source>
</evidence>
<dbReference type="GO" id="GO:0005975">
    <property type="term" value="P:carbohydrate metabolic process"/>
    <property type="evidence" value="ECO:0007669"/>
    <property type="project" value="InterPro"/>
</dbReference>
<keyword evidence="7" id="KW-0812">Transmembrane</keyword>
<gene>
    <name evidence="9" type="ORF">PDENDC454_27153</name>
</gene>
<dbReference type="PANTHER" id="PTHR30480:SF13">
    <property type="entry name" value="BETA-HEXOSAMINIDASE"/>
    <property type="match status" value="1"/>
</dbReference>
<evidence type="ECO:0000259" key="8">
    <source>
        <dbReference type="Pfam" id="PF00933"/>
    </source>
</evidence>
<feature type="domain" description="Glycoside hydrolase family 3 N-terminal" evidence="8">
    <location>
        <begin position="97"/>
        <end position="425"/>
    </location>
</feature>
<dbReference type="Gene3D" id="3.40.50.1700">
    <property type="entry name" value="Glycoside hydrolase family 3 C-terminal domain"/>
    <property type="match status" value="1"/>
</dbReference>
<proteinExistence type="inferred from homology"/>
<evidence type="ECO:0000256" key="4">
    <source>
        <dbReference type="ARBA" id="ARBA00022801"/>
    </source>
</evidence>
<organism evidence="9 10">
    <name type="scientific">Paenibacillus dendritiformis C454</name>
    <dbReference type="NCBI Taxonomy" id="1131935"/>
    <lineage>
        <taxon>Bacteria</taxon>
        <taxon>Bacillati</taxon>
        <taxon>Bacillota</taxon>
        <taxon>Bacilli</taxon>
        <taxon>Bacillales</taxon>
        <taxon>Paenibacillaceae</taxon>
        <taxon>Paenibacillus</taxon>
    </lineage>
</organism>
<dbReference type="InterPro" id="IPR036962">
    <property type="entry name" value="Glyco_hydro_3_N_sf"/>
</dbReference>
<comment type="catalytic activity">
    <reaction evidence="1">
        <text>Hydrolysis of terminal non-reducing N-acetyl-D-hexosamine residues in N-acetyl-beta-D-hexosaminides.</text>
        <dbReference type="EC" id="3.2.1.52"/>
    </reaction>
</comment>
<dbReference type="InterPro" id="IPR019800">
    <property type="entry name" value="Glyco_hydro_3_AS"/>
</dbReference>
<dbReference type="PATRIC" id="fig|1131935.3.peg.5617"/>
<keyword evidence="5" id="KW-0326">Glycosidase</keyword>
<dbReference type="RefSeq" id="WP_006679895.1">
    <property type="nucleotide sequence ID" value="NZ_AHKH01000180.1"/>
</dbReference>
<sequence>MSTPPRSNRHGRTRRGGARRKFIILALVLLVAAVGLGAWIALQPQAGPAEGPGTGAGSGLASPGGTPAGNDGAIAKQEKEKEKEKAFIEQTLSGMSLDERISQMLMVDLEAVAQEAGGVQLEEAMQKLRPGGVVLFRGDIPDIRSVLTLNRRLQQTAAIPLWMSTDQEGGIVTRLPFASAMNGNMAIGATGRPGAAAETGEVLGQMLAKLEINLDFAPVADINSNPDNPVIGLRSYGSDPEQVADFVKSFIVGMHAAGLPAVAKHFPGHGDTATDSHIGLPKLDYELSRFESIEWVPFRAAIAEGVDAIMSAHIQVPQLEPATAVSKLDGKPITLPATLSPHLLTGVLREQLGFQGVIVTDALNMKAIADHFGSEEAAVMAVKAGADMLLMPPEPAAAVSAIHRAVDAGEIEAARIDDSVRRILRMKRKYGLLPDTASPPVPLEDAIQGAEAYFQSGSAEQTADRIAAEAATVWGTGVKTKLPLLRGDGRRVILIGDQRTVLERVQREIEGAASAAAGGSIQVEARTPAEVPSPRQWPSGAIAVWVTQDLHHDRSSAETVISWFQAAAEQDVAAAVLSVGTPYDIAELPDIPLGIAVYGTTSSNLRAGVKALFSAEPPAGKLPVALP</sequence>
<feature type="transmembrane region" description="Helical" evidence="7">
    <location>
        <begin position="21"/>
        <end position="42"/>
    </location>
</feature>
<keyword evidence="4" id="KW-0378">Hydrolase</keyword>
<protein>
    <recommendedName>
        <fullName evidence="3">beta-N-acetylhexosaminidase</fullName>
        <ecNumber evidence="3">3.2.1.52</ecNumber>
    </recommendedName>
</protein>
<evidence type="ECO:0000256" key="5">
    <source>
        <dbReference type="ARBA" id="ARBA00023295"/>
    </source>
</evidence>
<keyword evidence="7" id="KW-1133">Transmembrane helix</keyword>
<dbReference type="Proteomes" id="UP000003900">
    <property type="component" value="Unassembled WGS sequence"/>
</dbReference>
<keyword evidence="10" id="KW-1185">Reference proteome</keyword>
<dbReference type="STRING" id="1131935.PDENDC454_27153"/>
<dbReference type="InterPro" id="IPR017853">
    <property type="entry name" value="GH"/>
</dbReference>
<evidence type="ECO:0000256" key="7">
    <source>
        <dbReference type="SAM" id="Phobius"/>
    </source>
</evidence>
<name>H3SPC0_9BACL</name>
<dbReference type="EMBL" id="AHKH01000180">
    <property type="protein sequence ID" value="EHQ59069.1"/>
    <property type="molecule type" value="Genomic_DNA"/>
</dbReference>
<keyword evidence="7" id="KW-0472">Membrane</keyword>
<comment type="similarity">
    <text evidence="2">Belongs to the glycosyl hydrolase 3 family.</text>
</comment>
<dbReference type="SUPFAM" id="SSF51445">
    <property type="entry name" value="(Trans)glycosidases"/>
    <property type="match status" value="1"/>
</dbReference>
<feature type="region of interest" description="Disordered" evidence="6">
    <location>
        <begin position="48"/>
        <end position="83"/>
    </location>
</feature>
<dbReference type="PROSITE" id="PS00775">
    <property type="entry name" value="GLYCOSYL_HYDROL_F3"/>
    <property type="match status" value="1"/>
</dbReference>
<accession>H3SPC0</accession>
<dbReference type="GO" id="GO:0009254">
    <property type="term" value="P:peptidoglycan turnover"/>
    <property type="evidence" value="ECO:0007669"/>
    <property type="project" value="TreeGrafter"/>
</dbReference>
<reference evidence="9 10" key="1">
    <citation type="journal article" date="2012" name="J. Bacteriol.">
        <title>Genome Sequence of the Pattern-Forming Social Bacterium Paenibacillus dendritiformis C454 Chiral Morphotype.</title>
        <authorList>
            <person name="Sirota-Madi A."/>
            <person name="Olender T."/>
            <person name="Helman Y."/>
            <person name="Brainis I."/>
            <person name="Finkelshtein A."/>
            <person name="Roth D."/>
            <person name="Hagai E."/>
            <person name="Leshkowitz D."/>
            <person name="Brodsky L."/>
            <person name="Galatenko V."/>
            <person name="Nikolaev V."/>
            <person name="Gutnick D.L."/>
            <person name="Lancet D."/>
            <person name="Ben-Jacob E."/>
        </authorList>
    </citation>
    <scope>NUCLEOTIDE SEQUENCE [LARGE SCALE GENOMIC DNA]</scope>
    <source>
        <strain evidence="9 10">C454</strain>
    </source>
</reference>
<dbReference type="EC" id="3.2.1.52" evidence="3"/>
<dbReference type="InterPro" id="IPR036881">
    <property type="entry name" value="Glyco_hydro_3_C_sf"/>
</dbReference>
<evidence type="ECO:0000313" key="10">
    <source>
        <dbReference type="Proteomes" id="UP000003900"/>
    </source>
</evidence>
<dbReference type="Pfam" id="PF00933">
    <property type="entry name" value="Glyco_hydro_3"/>
    <property type="match status" value="1"/>
</dbReference>
<evidence type="ECO:0000256" key="3">
    <source>
        <dbReference type="ARBA" id="ARBA00012663"/>
    </source>
</evidence>
<dbReference type="Gene3D" id="3.20.20.300">
    <property type="entry name" value="Glycoside hydrolase, family 3, N-terminal domain"/>
    <property type="match status" value="1"/>
</dbReference>
<dbReference type="AlphaFoldDB" id="H3SPC0"/>
<feature type="compositionally biased region" description="Low complexity" evidence="6">
    <location>
        <begin position="59"/>
        <end position="75"/>
    </location>
</feature>
<dbReference type="InterPro" id="IPR001764">
    <property type="entry name" value="Glyco_hydro_3_N"/>
</dbReference>
<evidence type="ECO:0000313" key="9">
    <source>
        <dbReference type="EMBL" id="EHQ59069.1"/>
    </source>
</evidence>